<dbReference type="EMBL" id="AP026867">
    <property type="protein sequence ID" value="BDS12025.1"/>
    <property type="molecule type" value="Genomic_DNA"/>
</dbReference>
<feature type="chain" id="PRO_5036903346" evidence="1">
    <location>
        <begin position="19"/>
        <end position="196"/>
    </location>
</feature>
<evidence type="ECO:0000313" key="3">
    <source>
        <dbReference type="Proteomes" id="UP001060919"/>
    </source>
</evidence>
<accession>A0A916DTR4</accession>
<dbReference type="Proteomes" id="UP001060919">
    <property type="component" value="Chromosome"/>
</dbReference>
<dbReference type="KEGG" id="aup:AsAng_0027400"/>
<gene>
    <name evidence="2" type="ORF">AsAng_0027400</name>
</gene>
<dbReference type="Pfam" id="PF14060">
    <property type="entry name" value="DUF4252"/>
    <property type="match status" value="1"/>
</dbReference>
<protein>
    <submittedName>
        <fullName evidence="2">DUF4252 domain-containing protein</fullName>
    </submittedName>
</protein>
<dbReference type="AlphaFoldDB" id="A0A916DTR4"/>
<keyword evidence="1" id="KW-0732">Signal</keyword>
<evidence type="ECO:0000313" key="2">
    <source>
        <dbReference type="EMBL" id="BDS12025.1"/>
    </source>
</evidence>
<reference evidence="2" key="1">
    <citation type="submission" date="2022-09" db="EMBL/GenBank/DDBJ databases">
        <title>Aureispira anguillicida sp. nov., isolated from Leptocephalus of Japanese eel Anguilla japonica.</title>
        <authorList>
            <person name="Yuasa K."/>
            <person name="Mekata T."/>
            <person name="Ikunari K."/>
        </authorList>
    </citation>
    <scope>NUCLEOTIDE SEQUENCE</scope>
    <source>
        <strain evidence="2">EL160426</strain>
    </source>
</reference>
<dbReference type="RefSeq" id="WP_264793148.1">
    <property type="nucleotide sequence ID" value="NZ_AP026867.1"/>
</dbReference>
<evidence type="ECO:0000256" key="1">
    <source>
        <dbReference type="SAM" id="SignalP"/>
    </source>
</evidence>
<name>A0A916DTR4_9BACT</name>
<sequence length="196" mass="22139">MKPTIIVLLLGLSLSTMAQSAKLNTFYAKYKHSPNTLSIALPGWLVKLGINLSEDRKEINEYRPLLRGLHNMKVLVMEEKNYASPKEVNALIKDAQKHHFVNLLTVKEGGTRVNVMVREKKTPKEELIKNVLFLVAEEDELVLVTFNGRWRKSLVQKMLEKNEINLVERLDFVAANDESTANAANSADRIGGLVED</sequence>
<proteinExistence type="predicted"/>
<organism evidence="2 3">
    <name type="scientific">Aureispira anguillae</name>
    <dbReference type="NCBI Taxonomy" id="2864201"/>
    <lineage>
        <taxon>Bacteria</taxon>
        <taxon>Pseudomonadati</taxon>
        <taxon>Bacteroidota</taxon>
        <taxon>Saprospiria</taxon>
        <taxon>Saprospirales</taxon>
        <taxon>Saprospiraceae</taxon>
        <taxon>Aureispira</taxon>
    </lineage>
</organism>
<feature type="signal peptide" evidence="1">
    <location>
        <begin position="1"/>
        <end position="18"/>
    </location>
</feature>
<keyword evidence="3" id="KW-1185">Reference proteome</keyword>
<dbReference type="InterPro" id="IPR025348">
    <property type="entry name" value="DUF4252"/>
</dbReference>